<dbReference type="EMBL" id="CM046390">
    <property type="protein sequence ID" value="KAI8562230.1"/>
    <property type="molecule type" value="Genomic_DNA"/>
</dbReference>
<reference evidence="1" key="1">
    <citation type="submission" date="2022-02" db="EMBL/GenBank/DDBJ databases">
        <title>Plant Genome Project.</title>
        <authorList>
            <person name="Zhang R.-G."/>
        </authorList>
    </citation>
    <scope>NUCLEOTIDE SEQUENCE</scope>
    <source>
        <strain evidence="1">AT1</strain>
    </source>
</reference>
<gene>
    <name evidence="1" type="ORF">RHMOL_Rhmol03G0018500</name>
</gene>
<dbReference type="Proteomes" id="UP001062846">
    <property type="component" value="Chromosome 3"/>
</dbReference>
<evidence type="ECO:0000313" key="2">
    <source>
        <dbReference type="Proteomes" id="UP001062846"/>
    </source>
</evidence>
<organism evidence="1 2">
    <name type="scientific">Rhododendron molle</name>
    <name type="common">Chinese azalea</name>
    <name type="synonym">Azalea mollis</name>
    <dbReference type="NCBI Taxonomy" id="49168"/>
    <lineage>
        <taxon>Eukaryota</taxon>
        <taxon>Viridiplantae</taxon>
        <taxon>Streptophyta</taxon>
        <taxon>Embryophyta</taxon>
        <taxon>Tracheophyta</taxon>
        <taxon>Spermatophyta</taxon>
        <taxon>Magnoliopsida</taxon>
        <taxon>eudicotyledons</taxon>
        <taxon>Gunneridae</taxon>
        <taxon>Pentapetalae</taxon>
        <taxon>asterids</taxon>
        <taxon>Ericales</taxon>
        <taxon>Ericaceae</taxon>
        <taxon>Ericoideae</taxon>
        <taxon>Rhodoreae</taxon>
        <taxon>Rhododendron</taxon>
    </lineage>
</organism>
<comment type="caution">
    <text evidence="1">The sequence shown here is derived from an EMBL/GenBank/DDBJ whole genome shotgun (WGS) entry which is preliminary data.</text>
</comment>
<protein>
    <submittedName>
        <fullName evidence="1">Uncharacterized protein</fullName>
    </submittedName>
</protein>
<evidence type="ECO:0000313" key="1">
    <source>
        <dbReference type="EMBL" id="KAI8562230.1"/>
    </source>
</evidence>
<sequence length="109" mass="12044">MENNPSMKSWNRALPPCRYTREKVIDTNTPTDANTDIVAEPSVLEPDSDPRCSPSPDNCRLPFAFARNENSTGALEFKSLAILSETHVLKLALNRGKMALAFFSQTVSS</sequence>
<proteinExistence type="predicted"/>
<accession>A0ACC0P9X2</accession>
<keyword evidence="2" id="KW-1185">Reference proteome</keyword>
<name>A0ACC0P9X2_RHOML</name>